<feature type="region of interest" description="Disordered" evidence="1">
    <location>
        <begin position="1"/>
        <end position="20"/>
    </location>
</feature>
<protein>
    <submittedName>
        <fullName evidence="2">Uncharacterized protein</fullName>
    </submittedName>
</protein>
<comment type="caution">
    <text evidence="2">The sequence shown here is derived from an EMBL/GenBank/DDBJ whole genome shotgun (WGS) entry which is preliminary data.</text>
</comment>
<organism evidence="2 3">
    <name type="scientific">Merluccius polli</name>
    <name type="common">Benguela hake</name>
    <name type="synonym">Merluccius cadenati</name>
    <dbReference type="NCBI Taxonomy" id="89951"/>
    <lineage>
        <taxon>Eukaryota</taxon>
        <taxon>Metazoa</taxon>
        <taxon>Chordata</taxon>
        <taxon>Craniata</taxon>
        <taxon>Vertebrata</taxon>
        <taxon>Euteleostomi</taxon>
        <taxon>Actinopterygii</taxon>
        <taxon>Neopterygii</taxon>
        <taxon>Teleostei</taxon>
        <taxon>Neoteleostei</taxon>
        <taxon>Acanthomorphata</taxon>
        <taxon>Zeiogadaria</taxon>
        <taxon>Gadariae</taxon>
        <taxon>Gadiformes</taxon>
        <taxon>Gadoidei</taxon>
        <taxon>Merlucciidae</taxon>
        <taxon>Merluccius</taxon>
    </lineage>
</organism>
<gene>
    <name evidence="2" type="ORF">N1851_014014</name>
</gene>
<evidence type="ECO:0000256" key="1">
    <source>
        <dbReference type="SAM" id="MobiDB-lite"/>
    </source>
</evidence>
<accession>A0AA47P361</accession>
<sequence>MREIHEDDVAQQEQNRAQRESHIQLLLAEAREARELEASLRREENAQTAAFNQTFLSLLGQLPPPPLDVPSPLDLSCSPCSLLSSPVSPAPPPPPPPPPLPLLPPGEEHFLG</sequence>
<reference evidence="2" key="1">
    <citation type="journal article" date="2023" name="Front. Mar. Sci.">
        <title>A new Merluccius polli reference genome to investigate the effects of global change in West African waters.</title>
        <authorList>
            <person name="Mateo J.L."/>
            <person name="Blanco-Fernandez C."/>
            <person name="Garcia-Vazquez E."/>
            <person name="Machado-Schiaffino G."/>
        </authorList>
    </citation>
    <scope>NUCLEOTIDE SEQUENCE</scope>
    <source>
        <strain evidence="2">C29</strain>
        <tissue evidence="2">Fin</tissue>
    </source>
</reference>
<dbReference type="Proteomes" id="UP001174136">
    <property type="component" value="Unassembled WGS sequence"/>
</dbReference>
<name>A0AA47P361_MERPO</name>
<feature type="region of interest" description="Disordered" evidence="1">
    <location>
        <begin position="61"/>
        <end position="112"/>
    </location>
</feature>
<evidence type="ECO:0000313" key="2">
    <source>
        <dbReference type="EMBL" id="KAK0146675.1"/>
    </source>
</evidence>
<feature type="compositionally biased region" description="Pro residues" evidence="1">
    <location>
        <begin position="88"/>
        <end position="104"/>
    </location>
</feature>
<keyword evidence="3" id="KW-1185">Reference proteome</keyword>
<feature type="compositionally biased region" description="Low complexity" evidence="1">
    <location>
        <begin position="70"/>
        <end position="87"/>
    </location>
</feature>
<proteinExistence type="predicted"/>
<evidence type="ECO:0000313" key="3">
    <source>
        <dbReference type="Proteomes" id="UP001174136"/>
    </source>
</evidence>
<dbReference type="AlphaFoldDB" id="A0AA47P361"/>
<dbReference type="EMBL" id="JAOPHQ010002562">
    <property type="protein sequence ID" value="KAK0146675.1"/>
    <property type="molecule type" value="Genomic_DNA"/>
</dbReference>